<keyword evidence="3" id="KW-1185">Reference proteome</keyword>
<evidence type="ECO:0000256" key="1">
    <source>
        <dbReference type="SAM" id="MobiDB-lite"/>
    </source>
</evidence>
<organism evidence="2 3">
    <name type="scientific">Saguinus oedipus</name>
    <name type="common">Cotton-top tamarin</name>
    <name type="synonym">Oedipomidas oedipus</name>
    <dbReference type="NCBI Taxonomy" id="9490"/>
    <lineage>
        <taxon>Eukaryota</taxon>
        <taxon>Metazoa</taxon>
        <taxon>Chordata</taxon>
        <taxon>Craniata</taxon>
        <taxon>Vertebrata</taxon>
        <taxon>Euteleostomi</taxon>
        <taxon>Mammalia</taxon>
        <taxon>Eutheria</taxon>
        <taxon>Euarchontoglires</taxon>
        <taxon>Primates</taxon>
        <taxon>Haplorrhini</taxon>
        <taxon>Platyrrhini</taxon>
        <taxon>Cebidae</taxon>
        <taxon>Callitrichinae</taxon>
        <taxon>Saguinus</taxon>
    </lineage>
</organism>
<evidence type="ECO:0000313" key="3">
    <source>
        <dbReference type="Proteomes" id="UP001266305"/>
    </source>
</evidence>
<reference evidence="2 3" key="1">
    <citation type="submission" date="2023-05" db="EMBL/GenBank/DDBJ databases">
        <title>B98-5 Cell Line De Novo Hybrid Assembly: An Optical Mapping Approach.</title>
        <authorList>
            <person name="Kananen K."/>
            <person name="Auerbach J.A."/>
            <person name="Kautto E."/>
            <person name="Blachly J.S."/>
        </authorList>
    </citation>
    <scope>NUCLEOTIDE SEQUENCE [LARGE SCALE GENOMIC DNA]</scope>
    <source>
        <strain evidence="2">B95-8</strain>
        <tissue evidence="2">Cell line</tissue>
    </source>
</reference>
<protein>
    <submittedName>
        <fullName evidence="2">Uncharacterized protein</fullName>
    </submittedName>
</protein>
<evidence type="ECO:0000313" key="2">
    <source>
        <dbReference type="EMBL" id="KAK2092368.1"/>
    </source>
</evidence>
<accession>A0ABQ9U5M8</accession>
<feature type="region of interest" description="Disordered" evidence="1">
    <location>
        <begin position="130"/>
        <end position="155"/>
    </location>
</feature>
<sequence>METYPSARNRRVSLFSSFRVASRLFPPSSFVPREQRDDACAKPSRRIYKCEPGLFLVVPSGPLPSEGLCLLLRRSSSGRCELEPSTRVGHHVALRTVRRSEHCEAVGLARRLGDGYSACVMAASAHAIRSQRQRGRGGEGRRDAGSPAGPLPPPSAAAAILRTLTTVVAHFLSAFPPLRRTDRAAAVTNIVIVFETERNWQL</sequence>
<dbReference type="Proteomes" id="UP001266305">
    <property type="component" value="Unassembled WGS sequence"/>
</dbReference>
<proteinExistence type="predicted"/>
<dbReference type="EMBL" id="JASSZA010000015">
    <property type="protein sequence ID" value="KAK2092368.1"/>
    <property type="molecule type" value="Genomic_DNA"/>
</dbReference>
<gene>
    <name evidence="2" type="ORF">P7K49_028896</name>
</gene>
<comment type="caution">
    <text evidence="2">The sequence shown here is derived from an EMBL/GenBank/DDBJ whole genome shotgun (WGS) entry which is preliminary data.</text>
</comment>
<name>A0ABQ9U5M8_SAGOE</name>